<dbReference type="AlphaFoldDB" id="K0SUQ7"/>
<keyword evidence="1" id="KW-0677">Repeat</keyword>
<feature type="compositionally biased region" description="Basic and acidic residues" evidence="2">
    <location>
        <begin position="259"/>
        <end position="274"/>
    </location>
</feature>
<feature type="compositionally biased region" description="Low complexity" evidence="2">
    <location>
        <begin position="275"/>
        <end position="286"/>
    </location>
</feature>
<name>K0SUQ7_THAOC</name>
<feature type="compositionally biased region" description="Polar residues" evidence="2">
    <location>
        <begin position="62"/>
        <end position="80"/>
    </location>
</feature>
<proteinExistence type="predicted"/>
<sequence length="993" mass="109279">MPNSTDQPEPEIPILSVRDSGPSKVACAVTITATETSQRPWKVPAPLVSQSQDDERPDADYQGSNAHRSQLSPADASTSLGAADAAPRKHDSGRLKKMKRGPKTGKPCSTAGSPEPSQQLQKEHVPLVSQSQGDGGPDADDQDRSSAGATTSLVAVDTAQKKHGSGRRKKKKRGPKTGKPGSTAASQDTQSGSGGDTRPNSQGTASGKSKRGRGRPPSRDGIVPVEPKDPVPKRRQLPNRGIKTKEKIGSIRDTAADPSRSEGRQSTDVSDSRSRYSSSYLSAKSAEGTGVEGTASPHESVVCAALPEQEKTKSVSFSPNNNGPTASASNPRQSSTRWPRLSGGRVSEVVSIPLEYGDYYDLNGALYSGRVENDKPNGRGKLLFEGVVLYGCHGGKKYDVIINGTFREGLLIHGRQVTACGVGLYKGNYKCVEADGRFTFFWHGWGCMAQNWFKPGCGWGDYLCYSGQFRAGEPDGRGKMHSNADKFQGTFYPSLSDVPYSSSGEMYSLSGEMYLIPFVGTRTLADGSTQDGAFILARGLCYKITDVFFESGFIILSRFCLKVSRRADSETFEYTTKTPVDGPNRDDFMLCLVKSIAEVFKGNANGVPEEWRDTFEILECERLRRLRNLSAASSHDGCVLQHKRRLPDACPLSTPVRAKCFICISSPSPSFSLDTLQHLDLFDVFSIAKSGIDYYTTLLRVYDYLREKSDELNSSGIINIEDDIKAFREDYEDTELSRSCHIVTNMEFGIGLGWYSGATEGGRPCGFGVHIKYDFWEGEYDCFSQARVLWGEFSPFIQSEYGSILFVQSGRFSRFEVYQGNVTTSMLYCMYDGPIDRFLEMCGHGTITYLDNEDGYRQYVGSLGISLGSDEEDTYHVSGLKWIGQGTLTLADGTIYSGKFSRDVTMGFREEFEYVSFCGKCILPGGVIREGQFRLVDPIMRMILCGQFGKGYQSERWEIDMECGCHNLKFDDWVDRQIDLLTQLKCQSTTPLE</sequence>
<organism evidence="3 4">
    <name type="scientific">Thalassiosira oceanica</name>
    <name type="common">Marine diatom</name>
    <dbReference type="NCBI Taxonomy" id="159749"/>
    <lineage>
        <taxon>Eukaryota</taxon>
        <taxon>Sar</taxon>
        <taxon>Stramenopiles</taxon>
        <taxon>Ochrophyta</taxon>
        <taxon>Bacillariophyta</taxon>
        <taxon>Coscinodiscophyceae</taxon>
        <taxon>Thalassiosirophycidae</taxon>
        <taxon>Thalassiosirales</taxon>
        <taxon>Thalassiosiraceae</taxon>
        <taxon>Thalassiosira</taxon>
    </lineage>
</organism>
<evidence type="ECO:0000313" key="3">
    <source>
        <dbReference type="EMBL" id="EJK62022.1"/>
    </source>
</evidence>
<dbReference type="InterPro" id="IPR003409">
    <property type="entry name" value="MORN"/>
</dbReference>
<evidence type="ECO:0000313" key="4">
    <source>
        <dbReference type="Proteomes" id="UP000266841"/>
    </source>
</evidence>
<comment type="caution">
    <text evidence="3">The sequence shown here is derived from an EMBL/GenBank/DDBJ whole genome shotgun (WGS) entry which is preliminary data.</text>
</comment>
<feature type="region of interest" description="Disordered" evidence="2">
    <location>
        <begin position="310"/>
        <end position="342"/>
    </location>
</feature>
<reference evidence="3 4" key="1">
    <citation type="journal article" date="2012" name="Genome Biol.">
        <title>Genome and low-iron response of an oceanic diatom adapted to chronic iron limitation.</title>
        <authorList>
            <person name="Lommer M."/>
            <person name="Specht M."/>
            <person name="Roy A.S."/>
            <person name="Kraemer L."/>
            <person name="Andreson R."/>
            <person name="Gutowska M.A."/>
            <person name="Wolf J."/>
            <person name="Bergner S.V."/>
            <person name="Schilhabel M.B."/>
            <person name="Klostermeier U.C."/>
            <person name="Beiko R.G."/>
            <person name="Rosenstiel P."/>
            <person name="Hippler M."/>
            <person name="Laroche J."/>
        </authorList>
    </citation>
    <scope>NUCLEOTIDE SEQUENCE [LARGE SCALE GENOMIC DNA]</scope>
    <source>
        <strain evidence="3 4">CCMP1005</strain>
    </source>
</reference>
<feature type="region of interest" description="Disordered" evidence="2">
    <location>
        <begin position="1"/>
        <end position="296"/>
    </location>
</feature>
<gene>
    <name evidence="3" type="ORF">THAOC_17387</name>
</gene>
<feature type="compositionally biased region" description="Polar residues" evidence="2">
    <location>
        <begin position="198"/>
        <end position="207"/>
    </location>
</feature>
<dbReference type="Pfam" id="PF02493">
    <property type="entry name" value="MORN"/>
    <property type="match status" value="2"/>
</dbReference>
<dbReference type="Proteomes" id="UP000266841">
    <property type="component" value="Unassembled WGS sequence"/>
</dbReference>
<evidence type="ECO:0000256" key="1">
    <source>
        <dbReference type="ARBA" id="ARBA00022737"/>
    </source>
</evidence>
<feature type="compositionally biased region" description="Basic residues" evidence="2">
    <location>
        <begin position="161"/>
        <end position="176"/>
    </location>
</feature>
<feature type="compositionally biased region" description="Polar residues" evidence="2">
    <location>
        <begin position="110"/>
        <end position="120"/>
    </location>
</feature>
<protein>
    <submittedName>
        <fullName evidence="3">Uncharacterized protein</fullName>
    </submittedName>
</protein>
<evidence type="ECO:0000256" key="2">
    <source>
        <dbReference type="SAM" id="MobiDB-lite"/>
    </source>
</evidence>
<dbReference type="EMBL" id="AGNL01019183">
    <property type="protein sequence ID" value="EJK62022.1"/>
    <property type="molecule type" value="Genomic_DNA"/>
</dbReference>
<keyword evidence="4" id="KW-1185">Reference proteome</keyword>
<accession>K0SUQ7</accession>
<feature type="compositionally biased region" description="Polar residues" evidence="2">
    <location>
        <begin position="314"/>
        <end position="337"/>
    </location>
</feature>